<comment type="caution">
    <text evidence="5">The sequence shown here is derived from an EMBL/GenBank/DDBJ whole genome shotgun (WGS) entry which is preliminary data.</text>
</comment>
<dbReference type="CDD" id="cd00117">
    <property type="entry name" value="TFP"/>
    <property type="match status" value="1"/>
</dbReference>
<dbReference type="Pfam" id="PF03357">
    <property type="entry name" value="Snf7"/>
    <property type="match status" value="1"/>
</dbReference>
<dbReference type="AlphaFoldDB" id="A0A818NW49"/>
<feature type="region of interest" description="Disordered" evidence="4">
    <location>
        <begin position="379"/>
        <end position="414"/>
    </location>
</feature>
<protein>
    <submittedName>
        <fullName evidence="5">Uncharacterized protein</fullName>
    </submittedName>
</protein>
<dbReference type="SUPFAM" id="SSF52047">
    <property type="entry name" value="RNI-like"/>
    <property type="match status" value="1"/>
</dbReference>
<dbReference type="GO" id="GO:0006900">
    <property type="term" value="P:vesicle budding from membrane"/>
    <property type="evidence" value="ECO:0007669"/>
    <property type="project" value="TreeGrafter"/>
</dbReference>
<dbReference type="Pfam" id="PF13516">
    <property type="entry name" value="LRR_6"/>
    <property type="match status" value="2"/>
</dbReference>
<name>A0A818NW49_9BILA</name>
<evidence type="ECO:0000256" key="1">
    <source>
        <dbReference type="ARBA" id="ARBA00004177"/>
    </source>
</evidence>
<feature type="compositionally biased region" description="Basic and acidic residues" evidence="4">
    <location>
        <begin position="405"/>
        <end position="414"/>
    </location>
</feature>
<evidence type="ECO:0000256" key="2">
    <source>
        <dbReference type="ARBA" id="ARBA00006190"/>
    </source>
</evidence>
<keyword evidence="3" id="KW-0967">Endosome</keyword>
<dbReference type="GO" id="GO:0009898">
    <property type="term" value="C:cytoplasmic side of plasma membrane"/>
    <property type="evidence" value="ECO:0007669"/>
    <property type="project" value="TreeGrafter"/>
</dbReference>
<evidence type="ECO:0000256" key="4">
    <source>
        <dbReference type="SAM" id="MobiDB-lite"/>
    </source>
</evidence>
<organism evidence="5 6">
    <name type="scientific">Rotaria sordida</name>
    <dbReference type="NCBI Taxonomy" id="392033"/>
    <lineage>
        <taxon>Eukaryota</taxon>
        <taxon>Metazoa</taxon>
        <taxon>Spiralia</taxon>
        <taxon>Gnathifera</taxon>
        <taxon>Rotifera</taxon>
        <taxon>Eurotatoria</taxon>
        <taxon>Bdelloidea</taxon>
        <taxon>Philodinida</taxon>
        <taxon>Philodinidae</taxon>
        <taxon>Rotaria</taxon>
    </lineage>
</organism>
<dbReference type="InterPro" id="IPR001611">
    <property type="entry name" value="Leu-rich_rpt"/>
</dbReference>
<dbReference type="InterPro" id="IPR005024">
    <property type="entry name" value="Snf7_fam"/>
</dbReference>
<dbReference type="EMBL" id="CAJOBD010000209">
    <property type="protein sequence ID" value="CAF3613907.1"/>
    <property type="molecule type" value="Genomic_DNA"/>
</dbReference>
<evidence type="ECO:0000313" key="5">
    <source>
        <dbReference type="EMBL" id="CAF3613907.1"/>
    </source>
</evidence>
<comment type="subcellular location">
    <subcellularLocation>
        <location evidence="1">Endosome</location>
    </subcellularLocation>
</comment>
<dbReference type="PANTHER" id="PTHR22761:SF10">
    <property type="entry name" value="GH13992P"/>
    <property type="match status" value="1"/>
</dbReference>
<evidence type="ECO:0000256" key="3">
    <source>
        <dbReference type="ARBA" id="ARBA00022753"/>
    </source>
</evidence>
<dbReference type="SMART" id="SM00368">
    <property type="entry name" value="LRR_RI"/>
    <property type="match status" value="2"/>
</dbReference>
<comment type="similarity">
    <text evidence="2">Belongs to the SNF7 family.</text>
</comment>
<accession>A0A818NW49</accession>
<feature type="compositionally biased region" description="Polar residues" evidence="4">
    <location>
        <begin position="393"/>
        <end position="404"/>
    </location>
</feature>
<dbReference type="GO" id="GO:0032511">
    <property type="term" value="P:late endosome to vacuole transport via multivesicular body sorting pathway"/>
    <property type="evidence" value="ECO:0007669"/>
    <property type="project" value="TreeGrafter"/>
</dbReference>
<dbReference type="Gene3D" id="1.10.287.1060">
    <property type="entry name" value="ESAT-6-like"/>
    <property type="match status" value="1"/>
</dbReference>
<dbReference type="Proteomes" id="UP000663836">
    <property type="component" value="Unassembled WGS sequence"/>
</dbReference>
<dbReference type="GO" id="GO:0005771">
    <property type="term" value="C:multivesicular body"/>
    <property type="evidence" value="ECO:0007669"/>
    <property type="project" value="TreeGrafter"/>
</dbReference>
<dbReference type="GO" id="GO:0000815">
    <property type="term" value="C:ESCRT III complex"/>
    <property type="evidence" value="ECO:0007669"/>
    <property type="project" value="TreeGrafter"/>
</dbReference>
<reference evidence="5" key="1">
    <citation type="submission" date="2021-02" db="EMBL/GenBank/DDBJ databases">
        <authorList>
            <person name="Nowell W R."/>
        </authorList>
    </citation>
    <scope>NUCLEOTIDE SEQUENCE</scope>
</reference>
<dbReference type="PANTHER" id="PTHR22761">
    <property type="entry name" value="CHARGED MULTIVESICULAR BODY PROTEIN"/>
    <property type="match status" value="1"/>
</dbReference>
<evidence type="ECO:0000313" key="6">
    <source>
        <dbReference type="Proteomes" id="UP000663836"/>
    </source>
</evidence>
<dbReference type="Gene3D" id="3.80.10.10">
    <property type="entry name" value="Ribonuclease Inhibitor"/>
    <property type="match status" value="1"/>
</dbReference>
<proteinExistence type="inferred from homology"/>
<gene>
    <name evidence="5" type="ORF">JBS370_LOCUS4437</name>
</gene>
<dbReference type="InterPro" id="IPR032675">
    <property type="entry name" value="LRR_dom_sf"/>
</dbReference>
<sequence>MTVKTLHLAWNMIGNVGVRHLADALKCNTTLTTLNLASNNIFDDGIKDLADALTINTFNHNIYRYVYIAKQNMHLPKEETHRVSALECYFCLSTNVGTTGCQDKFNNNGTSISRVGSRDSDAICTKMIGKLSNGHKFTVRNVSSTGCPQDLESSVVVGNDTTVRISDLEIYCCNKKLCNQAINRYHIQSNILILSVFIINSIQTIPMSVFQRLFGRSNKEDANQISSNEAIQRLSNVEEILSKKQEHFESQIEVEKGNALLYSRQGNKRAALMALKRKKKYEKALIQIDGTLTTLEIQRETLQNASSNMEILHAMRQAAGALKKANQNLDVDDVHILKEELIEQQQIADEIANVLSTQPSGISDLYNDDDLERELNELAKEDTPEITSLPDVPTTNKIKQQQNDLSRELEPEIL</sequence>